<keyword evidence="1" id="KW-0812">Transmembrane</keyword>
<reference evidence="2 3" key="1">
    <citation type="journal article" date="2013" name="Proc. Natl. Acad. Sci. U.S.A.">
        <title>Genome of an arbuscular mycorrhizal fungus provides insight into the oldest plant symbiosis.</title>
        <authorList>
            <person name="Tisserant E."/>
            <person name="Malbreil M."/>
            <person name="Kuo A."/>
            <person name="Kohler A."/>
            <person name="Symeonidi A."/>
            <person name="Balestrini R."/>
            <person name="Charron P."/>
            <person name="Duensing N."/>
            <person name="Frei Dit Frey N."/>
            <person name="Gianinazzi-Pearson V."/>
            <person name="Gilbert L.B."/>
            <person name="Handa Y."/>
            <person name="Herr J.R."/>
            <person name="Hijri M."/>
            <person name="Koul R."/>
            <person name="Kawaguchi M."/>
            <person name="Krajinski F."/>
            <person name="Lammers P.J."/>
            <person name="Masclaux F.G."/>
            <person name="Murat C."/>
            <person name="Morin E."/>
            <person name="Ndikumana S."/>
            <person name="Pagni M."/>
            <person name="Petitpierre D."/>
            <person name="Requena N."/>
            <person name="Rosikiewicz P."/>
            <person name="Riley R."/>
            <person name="Saito K."/>
            <person name="San Clemente H."/>
            <person name="Shapiro H."/>
            <person name="van Tuinen D."/>
            <person name="Becard G."/>
            <person name="Bonfante P."/>
            <person name="Paszkowski U."/>
            <person name="Shachar-Hill Y.Y."/>
            <person name="Tuskan G.A."/>
            <person name="Young P.W."/>
            <person name="Sanders I.R."/>
            <person name="Henrissat B."/>
            <person name="Rensing S.A."/>
            <person name="Grigoriev I.V."/>
            <person name="Corradi N."/>
            <person name="Roux C."/>
            <person name="Martin F."/>
        </authorList>
    </citation>
    <scope>NUCLEOTIDE SEQUENCE [LARGE SCALE GENOMIC DNA]</scope>
    <source>
        <strain evidence="2 3">DAOM 197198</strain>
    </source>
</reference>
<gene>
    <name evidence="2" type="ORF">GLOIN_2v961500</name>
</gene>
<evidence type="ECO:0000256" key="1">
    <source>
        <dbReference type="SAM" id="Phobius"/>
    </source>
</evidence>
<name>A0A2P4NXT8_RHIID</name>
<feature type="transmembrane region" description="Helical" evidence="1">
    <location>
        <begin position="35"/>
        <end position="55"/>
    </location>
</feature>
<dbReference type="Proteomes" id="UP000018888">
    <property type="component" value="Unassembled WGS sequence"/>
</dbReference>
<protein>
    <submittedName>
        <fullName evidence="2">Uncharacterized protein</fullName>
    </submittedName>
</protein>
<comment type="caution">
    <text evidence="2">The sequence shown here is derived from an EMBL/GenBank/DDBJ whole genome shotgun (WGS) entry which is preliminary data.</text>
</comment>
<evidence type="ECO:0000313" key="2">
    <source>
        <dbReference type="EMBL" id="POG57962.1"/>
    </source>
</evidence>
<reference evidence="2 3" key="2">
    <citation type="journal article" date="2018" name="New Phytol.">
        <title>High intraspecific genome diversity in the model arbuscular mycorrhizal symbiont Rhizophagus irregularis.</title>
        <authorList>
            <person name="Chen E.C.H."/>
            <person name="Morin E."/>
            <person name="Beaudet D."/>
            <person name="Noel J."/>
            <person name="Yildirir G."/>
            <person name="Ndikumana S."/>
            <person name="Charron P."/>
            <person name="St-Onge C."/>
            <person name="Giorgi J."/>
            <person name="Kruger M."/>
            <person name="Marton T."/>
            <person name="Ropars J."/>
            <person name="Grigoriev I.V."/>
            <person name="Hainaut M."/>
            <person name="Henrissat B."/>
            <person name="Roux C."/>
            <person name="Martin F."/>
            <person name="Corradi N."/>
        </authorList>
    </citation>
    <scope>NUCLEOTIDE SEQUENCE [LARGE SCALE GENOMIC DNA]</scope>
    <source>
        <strain evidence="2 3">DAOM 197198</strain>
    </source>
</reference>
<sequence length="93" mass="11611">MICVIIFFYNCDNFFYYNNEYNEYNMKRWKFSHSLTFLTHYSLFSLLFFPIHLFFHSSNSLSHFFFFISINYFISFFISFFRLQSFLSSFNSF</sequence>
<proteinExistence type="predicted"/>
<keyword evidence="1" id="KW-0472">Membrane</keyword>
<keyword evidence="3" id="KW-1185">Reference proteome</keyword>
<evidence type="ECO:0000313" key="3">
    <source>
        <dbReference type="Proteomes" id="UP000018888"/>
    </source>
</evidence>
<feature type="transmembrane region" description="Helical" evidence="1">
    <location>
        <begin position="61"/>
        <end position="83"/>
    </location>
</feature>
<dbReference type="EMBL" id="AUPC02000591">
    <property type="protein sequence ID" value="POG57962.1"/>
    <property type="molecule type" value="Genomic_DNA"/>
</dbReference>
<accession>A0A2P4NXT8</accession>
<organism evidence="2 3">
    <name type="scientific">Rhizophagus irregularis (strain DAOM 181602 / DAOM 197198 / MUCL 43194)</name>
    <name type="common">Arbuscular mycorrhizal fungus</name>
    <name type="synonym">Glomus intraradices</name>
    <dbReference type="NCBI Taxonomy" id="747089"/>
    <lineage>
        <taxon>Eukaryota</taxon>
        <taxon>Fungi</taxon>
        <taxon>Fungi incertae sedis</taxon>
        <taxon>Mucoromycota</taxon>
        <taxon>Glomeromycotina</taxon>
        <taxon>Glomeromycetes</taxon>
        <taxon>Glomerales</taxon>
        <taxon>Glomeraceae</taxon>
        <taxon>Rhizophagus</taxon>
    </lineage>
</organism>
<dbReference type="AlphaFoldDB" id="A0A2P4NXT8"/>
<keyword evidence="1" id="KW-1133">Transmembrane helix</keyword>